<evidence type="ECO:0000313" key="2">
    <source>
        <dbReference type="Proteomes" id="UP001152888"/>
    </source>
</evidence>
<dbReference type="Proteomes" id="UP001152888">
    <property type="component" value="Unassembled WGS sequence"/>
</dbReference>
<evidence type="ECO:0000313" key="1">
    <source>
        <dbReference type="EMBL" id="CAH1968026.1"/>
    </source>
</evidence>
<organism evidence="1 2">
    <name type="scientific">Acanthoscelides obtectus</name>
    <name type="common">Bean weevil</name>
    <name type="synonym">Bruchus obtectus</name>
    <dbReference type="NCBI Taxonomy" id="200917"/>
    <lineage>
        <taxon>Eukaryota</taxon>
        <taxon>Metazoa</taxon>
        <taxon>Ecdysozoa</taxon>
        <taxon>Arthropoda</taxon>
        <taxon>Hexapoda</taxon>
        <taxon>Insecta</taxon>
        <taxon>Pterygota</taxon>
        <taxon>Neoptera</taxon>
        <taxon>Endopterygota</taxon>
        <taxon>Coleoptera</taxon>
        <taxon>Polyphaga</taxon>
        <taxon>Cucujiformia</taxon>
        <taxon>Chrysomeloidea</taxon>
        <taxon>Chrysomelidae</taxon>
        <taxon>Bruchinae</taxon>
        <taxon>Bruchini</taxon>
        <taxon>Acanthoscelides</taxon>
    </lineage>
</organism>
<protein>
    <submittedName>
        <fullName evidence="1">Uncharacterized protein</fullName>
    </submittedName>
</protein>
<dbReference type="OrthoDB" id="6816312at2759"/>
<dbReference type="EMBL" id="CAKOFQ010006750">
    <property type="protein sequence ID" value="CAH1968026.1"/>
    <property type="molecule type" value="Genomic_DNA"/>
</dbReference>
<comment type="caution">
    <text evidence="1">The sequence shown here is derived from an EMBL/GenBank/DDBJ whole genome shotgun (WGS) entry which is preliminary data.</text>
</comment>
<sequence>MPNQNIRTVSIYDLTHTGIPADQKVGEGHIAISNQNLVISTWVFQEPGSGSHKIIYPPLERWILSNHCTLHVNT</sequence>
<proteinExistence type="predicted"/>
<reference evidence="1" key="1">
    <citation type="submission" date="2022-03" db="EMBL/GenBank/DDBJ databases">
        <authorList>
            <person name="Sayadi A."/>
        </authorList>
    </citation>
    <scope>NUCLEOTIDE SEQUENCE</scope>
</reference>
<dbReference type="AlphaFoldDB" id="A0A9P0K7B1"/>
<name>A0A9P0K7B1_ACAOB</name>
<keyword evidence="2" id="KW-1185">Reference proteome</keyword>
<gene>
    <name evidence="1" type="ORF">ACAOBT_LOCUS7657</name>
</gene>
<accession>A0A9P0K7B1</accession>